<comment type="subcellular location">
    <subcellularLocation>
        <location evidence="2">Cytoplasm</location>
    </subcellularLocation>
</comment>
<dbReference type="InterPro" id="IPR023509">
    <property type="entry name" value="DTD-like_sf"/>
</dbReference>
<evidence type="ECO:0000256" key="2">
    <source>
        <dbReference type="HAMAP-Rule" id="MF_00518"/>
    </source>
</evidence>
<dbReference type="InterPro" id="IPR003732">
    <property type="entry name" value="Daa-tRNA_deacyls_DTD"/>
</dbReference>
<comment type="domain">
    <text evidence="2">A Gly-cisPro motif from one monomer fits into the active site of the other monomer to allow specific chiral rejection of L-amino acids.</text>
</comment>
<proteinExistence type="inferred from homology"/>
<accession>A0ABQ0A8T2</accession>
<dbReference type="Proteomes" id="UP001465153">
    <property type="component" value="Unassembled WGS sequence"/>
</dbReference>
<dbReference type="SUPFAM" id="SSF69500">
    <property type="entry name" value="DTD-like"/>
    <property type="match status" value="1"/>
</dbReference>
<sequence length="179" mass="19999">MKKDWAILLNFTLIGFINSQLNNFRKIKDSWKKVVKGLIQRVSSASVTVENNIVGEIDNGILLLLGIEKNDDESAVDKLVDKLLKLRIFPDDDGKMNKNIQDSRGKILVISQFTLAADTSRGTRPGFSTAAHPELAKRLYDLFVDNLRSKFPFVETGIFAADMKVALVNDGPVTFMLEV</sequence>
<dbReference type="PANTHER" id="PTHR10472">
    <property type="entry name" value="D-TYROSYL-TRNA TYR DEACYLASE"/>
    <property type="match status" value="1"/>
</dbReference>
<organism evidence="3 4">
    <name type="scientific">Sessilibacter corallicola</name>
    <dbReference type="NCBI Taxonomy" id="2904075"/>
    <lineage>
        <taxon>Bacteria</taxon>
        <taxon>Pseudomonadati</taxon>
        <taxon>Pseudomonadota</taxon>
        <taxon>Gammaproteobacteria</taxon>
        <taxon>Cellvibrionales</taxon>
        <taxon>Cellvibrionaceae</taxon>
        <taxon>Sessilibacter</taxon>
    </lineage>
</organism>
<dbReference type="CDD" id="cd00563">
    <property type="entry name" value="Dtyr_deacylase"/>
    <property type="match status" value="1"/>
</dbReference>
<evidence type="ECO:0000256" key="1">
    <source>
        <dbReference type="ARBA" id="ARBA00009673"/>
    </source>
</evidence>
<reference evidence="3 4" key="1">
    <citation type="submission" date="2024-04" db="EMBL/GenBank/DDBJ databases">
        <title>Draft genome sequence of Sessilibacter corallicola NBRC 116591.</title>
        <authorList>
            <person name="Miyakawa T."/>
            <person name="Kusuya Y."/>
            <person name="Miura T."/>
        </authorList>
    </citation>
    <scope>NUCLEOTIDE SEQUENCE [LARGE SCALE GENOMIC DNA]</scope>
    <source>
        <strain evidence="3 4">KU-00831-HH</strain>
    </source>
</reference>
<dbReference type="NCBIfam" id="TIGR00256">
    <property type="entry name" value="D-aminoacyl-tRNA deacylase"/>
    <property type="match status" value="1"/>
</dbReference>
<keyword evidence="2" id="KW-0963">Cytoplasm</keyword>
<dbReference type="PANTHER" id="PTHR10472:SF5">
    <property type="entry name" value="D-AMINOACYL-TRNA DEACYLASE 1"/>
    <property type="match status" value="1"/>
</dbReference>
<dbReference type="Gene3D" id="3.50.80.10">
    <property type="entry name" value="D-tyrosyl-tRNA(Tyr) deacylase"/>
    <property type="match status" value="1"/>
</dbReference>
<evidence type="ECO:0000313" key="3">
    <source>
        <dbReference type="EMBL" id="GAA6168055.1"/>
    </source>
</evidence>
<keyword evidence="2" id="KW-0820">tRNA-binding</keyword>
<comment type="function">
    <text evidence="2">An aminoacyl-tRNA editing enzyme that deacylates mischarged D-aminoacyl-tRNAs. Also deacylates mischarged glycyl-tRNA(Ala), protecting cells against glycine mischarging by AlaRS. Acts via tRNA-based rather than protein-based catalysis; rejects L-amino acids rather than detecting D-amino acids in the active site. By recycling D-aminoacyl-tRNA to D-amino acids and free tRNA molecules, this enzyme counteracts the toxicity associated with the formation of D-aminoacyl-tRNA entities in vivo and helps enforce protein L-homochirality.</text>
</comment>
<keyword evidence="4" id="KW-1185">Reference proteome</keyword>
<feature type="short sequence motif" description="Gly-cisPro motif, important for rejection of L-amino acids" evidence="2">
    <location>
        <begin position="171"/>
        <end position="172"/>
    </location>
</feature>
<dbReference type="EMBL" id="BAABWN010000005">
    <property type="protein sequence ID" value="GAA6168055.1"/>
    <property type="molecule type" value="Genomic_DNA"/>
</dbReference>
<evidence type="ECO:0000313" key="4">
    <source>
        <dbReference type="Proteomes" id="UP001465153"/>
    </source>
</evidence>
<protein>
    <recommendedName>
        <fullName evidence="2">D-aminoacyl-tRNA deacylase</fullName>
        <shortName evidence="2">DTD</shortName>
        <ecNumber evidence="2">3.1.1.96</ecNumber>
    </recommendedName>
    <alternativeName>
        <fullName evidence="2">Gly-tRNA(Ala) deacylase</fullName>
        <ecNumber evidence="2">3.1.1.-</ecNumber>
    </alternativeName>
</protein>
<dbReference type="EC" id="3.1.1.96" evidence="2"/>
<dbReference type="EC" id="3.1.1.-" evidence="2"/>
<comment type="subunit">
    <text evidence="2">Homodimer.</text>
</comment>
<comment type="similarity">
    <text evidence="1 2">Belongs to the DTD family.</text>
</comment>
<gene>
    <name evidence="2 3" type="primary">dtd</name>
    <name evidence="3" type="ORF">NBRC116591_18660</name>
</gene>
<keyword evidence="2" id="KW-0378">Hydrolase</keyword>
<dbReference type="HAMAP" id="MF_00518">
    <property type="entry name" value="Deacylase_Dtd"/>
    <property type="match status" value="1"/>
</dbReference>
<comment type="catalytic activity">
    <reaction evidence="2">
        <text>a D-aminoacyl-tRNA + H2O = a tRNA + a D-alpha-amino acid + H(+)</text>
        <dbReference type="Rhea" id="RHEA:13953"/>
        <dbReference type="Rhea" id="RHEA-COMP:10123"/>
        <dbReference type="Rhea" id="RHEA-COMP:10124"/>
        <dbReference type="ChEBI" id="CHEBI:15377"/>
        <dbReference type="ChEBI" id="CHEBI:15378"/>
        <dbReference type="ChEBI" id="CHEBI:59871"/>
        <dbReference type="ChEBI" id="CHEBI:78442"/>
        <dbReference type="ChEBI" id="CHEBI:79333"/>
        <dbReference type="EC" id="3.1.1.96"/>
    </reaction>
</comment>
<dbReference type="Pfam" id="PF02580">
    <property type="entry name" value="Tyr_Deacylase"/>
    <property type="match status" value="1"/>
</dbReference>
<comment type="caution">
    <text evidence="3">The sequence shown here is derived from an EMBL/GenBank/DDBJ whole genome shotgun (WGS) entry which is preliminary data.</text>
</comment>
<comment type="catalytic activity">
    <reaction evidence="2">
        <text>glycyl-tRNA(Ala) + H2O = tRNA(Ala) + glycine + H(+)</text>
        <dbReference type="Rhea" id="RHEA:53744"/>
        <dbReference type="Rhea" id="RHEA-COMP:9657"/>
        <dbReference type="Rhea" id="RHEA-COMP:13640"/>
        <dbReference type="ChEBI" id="CHEBI:15377"/>
        <dbReference type="ChEBI" id="CHEBI:15378"/>
        <dbReference type="ChEBI" id="CHEBI:57305"/>
        <dbReference type="ChEBI" id="CHEBI:78442"/>
        <dbReference type="ChEBI" id="CHEBI:78522"/>
    </reaction>
</comment>
<keyword evidence="2" id="KW-0694">RNA-binding</keyword>
<name>A0ABQ0A8T2_9GAMM</name>